<evidence type="ECO:0000313" key="2">
    <source>
        <dbReference type="Proteomes" id="UP000006691"/>
    </source>
</evidence>
<organism evidence="1 2">
    <name type="scientific">Solibacillus silvestris (strain StLB046)</name>
    <name type="common">Bacillus silvestris</name>
    <dbReference type="NCBI Taxonomy" id="1002809"/>
    <lineage>
        <taxon>Bacteria</taxon>
        <taxon>Bacillati</taxon>
        <taxon>Bacillota</taxon>
        <taxon>Bacilli</taxon>
        <taxon>Bacillales</taxon>
        <taxon>Caryophanaceae</taxon>
        <taxon>Solibacillus</taxon>
    </lineage>
</organism>
<dbReference type="KEGG" id="siv:SSIL_0802"/>
<sequence>MIEVLKEASLVLIDINIKAGKELREAISLGIDQMAMAFPDLTIKEKQQAKDDLYKKLKPNSQQGALLKNKDDVNHKAWYKEKKNI</sequence>
<name>F2F0B5_SOLSS</name>
<protein>
    <submittedName>
        <fullName evidence="1">Predicted oxidoreductase</fullName>
    </submittedName>
</protein>
<accession>F2F0B5</accession>
<dbReference type="HOGENOM" id="CLU_2510928_0_0_9"/>
<reference evidence="2" key="1">
    <citation type="submission" date="2011-04" db="EMBL/GenBank/DDBJ databases">
        <title>Genome sequence of Solibacillus silvestris StLB046.</title>
        <authorList>
            <person name="Morohoshi T."/>
            <person name="Someya N."/>
            <person name="Ikeda T."/>
        </authorList>
    </citation>
    <scope>NUCLEOTIDE SEQUENCE [LARGE SCALE GENOMIC DNA]</scope>
    <source>
        <strain evidence="2">StLB046</strain>
    </source>
</reference>
<dbReference type="EMBL" id="AP012157">
    <property type="protein sequence ID" value="BAK15225.1"/>
    <property type="molecule type" value="Genomic_DNA"/>
</dbReference>
<gene>
    <name evidence="1" type="ordered locus">SSIL_0802</name>
</gene>
<dbReference type="PATRIC" id="fig|1002809.3.peg.813"/>
<keyword evidence="2" id="KW-1185">Reference proteome</keyword>
<dbReference type="Proteomes" id="UP000006691">
    <property type="component" value="Chromosome"/>
</dbReference>
<dbReference type="RefSeq" id="WP_014822820.1">
    <property type="nucleotide sequence ID" value="NC_018065.1"/>
</dbReference>
<proteinExistence type="predicted"/>
<dbReference type="AlphaFoldDB" id="F2F0B5"/>
<evidence type="ECO:0000313" key="1">
    <source>
        <dbReference type="EMBL" id="BAK15225.1"/>
    </source>
</evidence>
<reference evidence="1 2" key="2">
    <citation type="journal article" date="2012" name="J. Biosci. Bioeng.">
        <title>Complete genome sequence and characterization of the N-acylhomoserine lactone-degrading gene of the potato leaf-associated Solibacillus silvestris.</title>
        <authorList>
            <person name="Morohoshi T."/>
            <person name="Tominaga Y."/>
            <person name="Someya N."/>
            <person name="Ikeda T."/>
        </authorList>
    </citation>
    <scope>NUCLEOTIDE SEQUENCE [LARGE SCALE GENOMIC DNA]</scope>
    <source>
        <strain evidence="1 2">StLB046</strain>
    </source>
</reference>